<dbReference type="PANTHER" id="PTHR11097">
    <property type="entry name" value="EXOSOME COMPLEX EXONUCLEASE RIBOSOMAL RNA PROCESSING PROTEIN"/>
    <property type="match status" value="1"/>
</dbReference>
<dbReference type="GO" id="GO:0000177">
    <property type="term" value="C:cytoplasmic exosome (RNase complex)"/>
    <property type="evidence" value="ECO:0007669"/>
    <property type="project" value="TreeGrafter"/>
</dbReference>
<dbReference type="GeneID" id="94426040"/>
<protein>
    <submittedName>
        <fullName evidence="8">3 exoribonuclease domain 1 domain-containing protein</fullName>
    </submittedName>
</protein>
<dbReference type="OrthoDB" id="10264038at2759"/>
<proteinExistence type="inferred from homology"/>
<dbReference type="GO" id="GO:0071038">
    <property type="term" value="P:TRAMP-dependent tRNA surveillance pathway"/>
    <property type="evidence" value="ECO:0007669"/>
    <property type="project" value="TreeGrafter"/>
</dbReference>
<dbReference type="InterPro" id="IPR001247">
    <property type="entry name" value="ExoRNase_PH_dom1"/>
</dbReference>
<feature type="region of interest" description="Disordered" evidence="5">
    <location>
        <begin position="229"/>
        <end position="256"/>
    </location>
</feature>
<feature type="domain" description="Exoribonuclease phosphorolytic" evidence="6">
    <location>
        <begin position="31"/>
        <end position="183"/>
    </location>
</feature>
<evidence type="ECO:0000259" key="7">
    <source>
        <dbReference type="Pfam" id="PF03725"/>
    </source>
</evidence>
<organism evidence="8 9">
    <name type="scientific">Cystoisospora suis</name>
    <dbReference type="NCBI Taxonomy" id="483139"/>
    <lineage>
        <taxon>Eukaryota</taxon>
        <taxon>Sar</taxon>
        <taxon>Alveolata</taxon>
        <taxon>Apicomplexa</taxon>
        <taxon>Conoidasida</taxon>
        <taxon>Coccidia</taxon>
        <taxon>Eucoccidiorida</taxon>
        <taxon>Eimeriorina</taxon>
        <taxon>Sarcocystidae</taxon>
        <taxon>Cystoisospora</taxon>
    </lineage>
</organism>
<accession>A0A2C6L851</accession>
<sequence>MLPLCGTNANAVVEALTAGGLRVDGRGPLDYRRVRVSFRRSNGNAEVLLGRTRCLCQVTAAPFALLPTDRASDGELSFRVSLASSVAAAVAEAAVQTSLASTLAAAEGSSRRSMRSLEIEKEIERLLWRLLKDSGVVDTEALSIQSGRWAWHVKVSITVLDDDGNLRDSCLLAALCGLMHFRKEAVTVDGDHVVLHSVADREPLPLCIHHLPVLVSFAFLRHDTSSIKPARHSEGQHGLEENHEESQGGHIGSGEDPAEELQFVVDPSAIEEASLPGKISIALGQQGEICGVYKTGGPALEFRHIRQLIKLAEAKAKELLSIVQAAVQQDQEARKRLMRTNARSRYEAPCVSVSLPEPYTILRSVVASKESSGLPPAPAQLPACGLSSPVVPLPCPPPPQILLQSAPAALTSDGDCGSLPLHAGAGERHGSAAPSPAVLSSKAGDTARVHTAGGHEVMEEATLNAAENPKVLGRNQEAVQEEGLVEGTVEEDCDLLSAVVPVSGQKKNKKMRKSR</sequence>
<dbReference type="Gene3D" id="3.30.230.70">
    <property type="entry name" value="GHMP Kinase, N-terminal domain"/>
    <property type="match status" value="1"/>
</dbReference>
<dbReference type="InterPro" id="IPR020568">
    <property type="entry name" value="Ribosomal_Su5_D2-typ_SF"/>
</dbReference>
<dbReference type="Pfam" id="PF03725">
    <property type="entry name" value="RNase_PH_C"/>
    <property type="match status" value="1"/>
</dbReference>
<dbReference type="GO" id="GO:0034476">
    <property type="term" value="P:U5 snRNA 3'-end processing"/>
    <property type="evidence" value="ECO:0007669"/>
    <property type="project" value="TreeGrafter"/>
</dbReference>
<dbReference type="RefSeq" id="XP_067925197.1">
    <property type="nucleotide sequence ID" value="XM_068062829.1"/>
</dbReference>
<keyword evidence="9" id="KW-1185">Reference proteome</keyword>
<reference evidence="8 9" key="1">
    <citation type="journal article" date="2017" name="Int. J. Parasitol.">
        <title>The genome of the protozoan parasite Cystoisospora suis and a reverse vaccinology approach to identify vaccine candidates.</title>
        <authorList>
            <person name="Palmieri N."/>
            <person name="Shrestha A."/>
            <person name="Ruttkowski B."/>
            <person name="Beck T."/>
            <person name="Vogl C."/>
            <person name="Tomley F."/>
            <person name="Blake D.P."/>
            <person name="Joachim A."/>
        </authorList>
    </citation>
    <scope>NUCLEOTIDE SEQUENCE [LARGE SCALE GENOMIC DNA]</scope>
    <source>
        <strain evidence="8 9">Wien I</strain>
    </source>
</reference>
<feature type="compositionally biased region" description="Basic and acidic residues" evidence="5">
    <location>
        <begin position="229"/>
        <end position="247"/>
    </location>
</feature>
<dbReference type="GO" id="GO:0034475">
    <property type="term" value="P:U4 snRNA 3'-end processing"/>
    <property type="evidence" value="ECO:0007669"/>
    <property type="project" value="TreeGrafter"/>
</dbReference>
<dbReference type="GO" id="GO:0071035">
    <property type="term" value="P:nuclear polyadenylation-dependent rRNA catabolic process"/>
    <property type="evidence" value="ECO:0007669"/>
    <property type="project" value="TreeGrafter"/>
</dbReference>
<feature type="domain" description="Exoribonuclease phosphorolytic" evidence="7">
    <location>
        <begin position="262"/>
        <end position="314"/>
    </location>
</feature>
<evidence type="ECO:0000313" key="8">
    <source>
        <dbReference type="EMBL" id="PHJ23522.1"/>
    </source>
</evidence>
<dbReference type="GO" id="GO:0000176">
    <property type="term" value="C:nuclear exosome (RNase complex)"/>
    <property type="evidence" value="ECO:0007669"/>
    <property type="project" value="TreeGrafter"/>
</dbReference>
<dbReference type="InterPro" id="IPR050590">
    <property type="entry name" value="Exosome_comp_Rrp42_subfam"/>
</dbReference>
<evidence type="ECO:0000313" key="9">
    <source>
        <dbReference type="Proteomes" id="UP000221165"/>
    </source>
</evidence>
<evidence type="ECO:0000256" key="5">
    <source>
        <dbReference type="SAM" id="MobiDB-lite"/>
    </source>
</evidence>
<evidence type="ECO:0000259" key="6">
    <source>
        <dbReference type="Pfam" id="PF01138"/>
    </source>
</evidence>
<keyword evidence="4" id="KW-0963">Cytoplasm</keyword>
<dbReference type="InterPro" id="IPR027408">
    <property type="entry name" value="PNPase/RNase_PH_dom_sf"/>
</dbReference>
<dbReference type="GO" id="GO:0034473">
    <property type="term" value="P:U1 snRNA 3'-end processing"/>
    <property type="evidence" value="ECO:0007669"/>
    <property type="project" value="TreeGrafter"/>
</dbReference>
<dbReference type="GO" id="GO:0071028">
    <property type="term" value="P:nuclear mRNA surveillance"/>
    <property type="evidence" value="ECO:0007669"/>
    <property type="project" value="TreeGrafter"/>
</dbReference>
<comment type="similarity">
    <text evidence="3">Belongs to the RNase PH family.</text>
</comment>
<evidence type="ECO:0000256" key="1">
    <source>
        <dbReference type="ARBA" id="ARBA00004123"/>
    </source>
</evidence>
<dbReference type="VEuPathDB" id="ToxoDB:CSUI_002629"/>
<evidence type="ECO:0000256" key="3">
    <source>
        <dbReference type="ARBA" id="ARBA00006678"/>
    </source>
</evidence>
<dbReference type="SUPFAM" id="SSF54211">
    <property type="entry name" value="Ribosomal protein S5 domain 2-like"/>
    <property type="match status" value="1"/>
</dbReference>
<dbReference type="GO" id="GO:0000467">
    <property type="term" value="P:exonucleolytic trimming to generate mature 3'-end of 5.8S rRNA from tricistronic rRNA transcript (SSU-rRNA, 5.8S rRNA, LSU-rRNA)"/>
    <property type="evidence" value="ECO:0007669"/>
    <property type="project" value="TreeGrafter"/>
</dbReference>
<gene>
    <name evidence="8" type="ORF">CSUI_002629</name>
</gene>
<dbReference type="Pfam" id="PF01138">
    <property type="entry name" value="RNase_PH"/>
    <property type="match status" value="1"/>
</dbReference>
<dbReference type="GO" id="GO:0035925">
    <property type="term" value="F:mRNA 3'-UTR AU-rich region binding"/>
    <property type="evidence" value="ECO:0007669"/>
    <property type="project" value="TreeGrafter"/>
</dbReference>
<dbReference type="AlphaFoldDB" id="A0A2C6L851"/>
<evidence type="ECO:0000256" key="4">
    <source>
        <dbReference type="ARBA" id="ARBA00022490"/>
    </source>
</evidence>
<dbReference type="PANTHER" id="PTHR11097:SF14">
    <property type="entry name" value="EXOSOME COMPLEX COMPONENT RRP45"/>
    <property type="match status" value="1"/>
</dbReference>
<name>A0A2C6L851_9APIC</name>
<dbReference type="InterPro" id="IPR036345">
    <property type="entry name" value="ExoRNase_PH_dom2_sf"/>
</dbReference>
<dbReference type="EMBL" id="MIGC01001087">
    <property type="protein sequence ID" value="PHJ23522.1"/>
    <property type="molecule type" value="Genomic_DNA"/>
</dbReference>
<evidence type="ECO:0000256" key="2">
    <source>
        <dbReference type="ARBA" id="ARBA00004496"/>
    </source>
</evidence>
<comment type="subcellular location">
    <subcellularLocation>
        <location evidence="2">Cytoplasm</location>
    </subcellularLocation>
    <subcellularLocation>
        <location evidence="1">Nucleus</location>
    </subcellularLocation>
</comment>
<dbReference type="InterPro" id="IPR015847">
    <property type="entry name" value="ExoRNase_PH_dom2"/>
</dbReference>
<dbReference type="GO" id="GO:0016075">
    <property type="term" value="P:rRNA catabolic process"/>
    <property type="evidence" value="ECO:0007669"/>
    <property type="project" value="TreeGrafter"/>
</dbReference>
<dbReference type="Proteomes" id="UP000221165">
    <property type="component" value="Unassembled WGS sequence"/>
</dbReference>
<comment type="caution">
    <text evidence="8">The sequence shown here is derived from an EMBL/GenBank/DDBJ whole genome shotgun (WGS) entry which is preliminary data.</text>
</comment>
<dbReference type="SUPFAM" id="SSF55666">
    <property type="entry name" value="Ribonuclease PH domain 2-like"/>
    <property type="match status" value="1"/>
</dbReference>